<evidence type="ECO:0000313" key="2">
    <source>
        <dbReference type="Proteomes" id="UP000823823"/>
    </source>
</evidence>
<name>A0A9D2LFQ8_9MICO</name>
<protein>
    <submittedName>
        <fullName evidence="1">Uncharacterized protein</fullName>
    </submittedName>
</protein>
<reference evidence="1" key="1">
    <citation type="journal article" date="2021" name="PeerJ">
        <title>Extensive microbial diversity within the chicken gut microbiome revealed by metagenomics and culture.</title>
        <authorList>
            <person name="Gilroy R."/>
            <person name="Ravi A."/>
            <person name="Getino M."/>
            <person name="Pursley I."/>
            <person name="Horton D.L."/>
            <person name="Alikhan N.F."/>
            <person name="Baker D."/>
            <person name="Gharbi K."/>
            <person name="Hall N."/>
            <person name="Watson M."/>
            <person name="Adriaenssens E.M."/>
            <person name="Foster-Nyarko E."/>
            <person name="Jarju S."/>
            <person name="Secka A."/>
            <person name="Antonio M."/>
            <person name="Oren A."/>
            <person name="Chaudhuri R.R."/>
            <person name="La Ragione R."/>
            <person name="Hildebrand F."/>
            <person name="Pallen M.J."/>
        </authorList>
    </citation>
    <scope>NUCLEOTIDE SEQUENCE</scope>
    <source>
        <strain evidence="1">ChiHjej13B12-24818</strain>
    </source>
</reference>
<dbReference type="AlphaFoldDB" id="A0A9D2LFQ8"/>
<sequence>MALIRHFFELNSQGTVHRSETDAGWAKVQNGDQVLLYIGTYGSETRMSRPKTSQVIQLDRERASELIKIIREVFPDIENTENRTPNLQ</sequence>
<gene>
    <name evidence="1" type="ORF">H9786_13195</name>
</gene>
<evidence type="ECO:0000313" key="1">
    <source>
        <dbReference type="EMBL" id="HJB11455.1"/>
    </source>
</evidence>
<organism evidence="1 2">
    <name type="scientific">Candidatus Brachybacterium merdavium</name>
    <dbReference type="NCBI Taxonomy" id="2838513"/>
    <lineage>
        <taxon>Bacteria</taxon>
        <taxon>Bacillati</taxon>
        <taxon>Actinomycetota</taxon>
        <taxon>Actinomycetes</taxon>
        <taxon>Micrococcales</taxon>
        <taxon>Dermabacteraceae</taxon>
        <taxon>Brachybacterium</taxon>
    </lineage>
</organism>
<proteinExistence type="predicted"/>
<comment type="caution">
    <text evidence="1">The sequence shown here is derived from an EMBL/GenBank/DDBJ whole genome shotgun (WGS) entry which is preliminary data.</text>
</comment>
<dbReference type="Proteomes" id="UP000823823">
    <property type="component" value="Unassembled WGS sequence"/>
</dbReference>
<accession>A0A9D2LFQ8</accession>
<reference evidence="1" key="2">
    <citation type="submission" date="2021-04" db="EMBL/GenBank/DDBJ databases">
        <authorList>
            <person name="Gilroy R."/>
        </authorList>
    </citation>
    <scope>NUCLEOTIDE SEQUENCE</scope>
    <source>
        <strain evidence="1">ChiHjej13B12-24818</strain>
    </source>
</reference>
<dbReference type="EMBL" id="DWZH01000103">
    <property type="protein sequence ID" value="HJB11455.1"/>
    <property type="molecule type" value="Genomic_DNA"/>
</dbReference>